<dbReference type="EC" id="3.2.1.14" evidence="2"/>
<dbReference type="Gene3D" id="3.20.20.80">
    <property type="entry name" value="Glycosidases"/>
    <property type="match status" value="1"/>
</dbReference>
<dbReference type="OrthoDB" id="73875at2759"/>
<keyword evidence="5" id="KW-0326">Glycosidase</keyword>
<accession>A0A8H4UED4</accession>
<comment type="similarity">
    <text evidence="1">Belongs to the glycosyl hydrolase 18 family. Chitinase class V subfamily.</text>
</comment>
<evidence type="ECO:0000256" key="2">
    <source>
        <dbReference type="ARBA" id="ARBA00012729"/>
    </source>
</evidence>
<comment type="similarity">
    <text evidence="6">Belongs to the secreted LysM effector family.</text>
</comment>
<dbReference type="PROSITE" id="PS51782">
    <property type="entry name" value="LYSM"/>
    <property type="match status" value="1"/>
</dbReference>
<keyword evidence="10" id="KW-1185">Reference proteome</keyword>
<dbReference type="EMBL" id="JABEYC010000726">
    <property type="protein sequence ID" value="KAF4974632.1"/>
    <property type="molecule type" value="Genomic_DNA"/>
</dbReference>
<evidence type="ECO:0000256" key="4">
    <source>
        <dbReference type="ARBA" id="ARBA00023026"/>
    </source>
</evidence>
<dbReference type="GO" id="GO:0008061">
    <property type="term" value="F:chitin binding"/>
    <property type="evidence" value="ECO:0007669"/>
    <property type="project" value="UniProtKB-KW"/>
</dbReference>
<sequence length="1250" mass="137842">MPARHLAQTFPNLNATAPTLAMQLCGPESGGAHSFGLMVTSNATFGSLQNAVQSWANGTCLSFSQSTNMTGQVLYTTPLDVLADVKNSTKQPSKLVATSDRHSRRHQHLHVRAECKTTQVQSGDSCAKLASRCGISASDFTKYNPGSKFCAELVPKQHVCCSKGELPDLRPSKNSDGSCYAYKVQENDNCASLAIENGLKAEDLEKFNKKTWGWAGCKLLFYKACGPQKPGTKKSKDATDISDLNPCPLNACCNIWGQCGITRNFCTDTNTGAPGTAKENTNGCISNCGTKIVKGSGDGSVRIGYFQGYGMSRDCLYQDASQIDTSKYTHLHFAFGTLTKDYDVEVGDKLSQYQFQEFKRVKNVKKILSFGGWDFSTKPATYAIFRQGVKPANRLTMATKIANFIIENKLEGADIDWEYPGAPDIPGISPAEEDEGKNYIAFLAVLKNLLRGRSLSIAAPSSYWYLKQFPIKDIAKLLDYIVYMMISTASGTRRILSNRKGANLYSLAMITKAGVPGNKVIVGVTSFGRSFKMAEAGCYGPRCFYTGKKLESDAKKGKCTGTAGYIADAEINEILKDKSRVVKHFVDSTSNSDILVYDNTEWVSYMSSSTKMVRETLYKSWGMGGTTDWAVDLQTYHDVPEPAKSWAIFKEGVGLGKNPKLDETRTGNWTDYSCSDPLIRNIRDYTETEQWRGLQVEDAWKDAIRIWKTLDRKKGYTFSDSVAMTLKTETESDCRKMEDNGCTQKSQCVQAFESDISGPAAQLLWNSFVNLHEMFRTFDNAIYKAATIISFSLDDFGNKFAPVPEEEDQTWILVLIDLITFGAAAAAGPFFNSFLRRLPYFAVNSATHDNVKDTTITIIGQSTTLAKDLISPEEPGWTEDDKDSFESYMGQTIKGWTEVNAATLEWFFDGTDDAIDMLWNIISDGKLIGGKQGDGTSSDEDDEDLQTNIAKSFYGFTIPKLWRLSETYAFVLDSGYNCNEEYPVKDYLDEDTMDATSACYDGWRYYLVYPKGDSEECSCDYFDGHCERSCVNSKFSVPPGLDSLKGTAFGDITTADLIKGSVRTYIMNGKKNVASDLDPSSESILEDLIDVDITTPGIVRLPVCSRERAYQSWDTTSKGSSAFYPCDIPPGKNECEDSSFENETSDTSPWVEDCEVIIKNIEGNGGTKWTTEVVGKNQRMITSAGSCAFGVEATKVDGNVNFVFGGQDLIDIINTAVDKYSKGGKIGATGDLHCSGNVKKQPVHWAIYHT</sequence>
<dbReference type="CDD" id="cd00035">
    <property type="entry name" value="ChtBD1"/>
    <property type="match status" value="1"/>
</dbReference>
<dbReference type="InterPro" id="IPR029226">
    <property type="entry name" value="Ecp2-like"/>
</dbReference>
<dbReference type="InterPro" id="IPR029070">
    <property type="entry name" value="Chitinase_insertion_sf"/>
</dbReference>
<dbReference type="Pfam" id="PF00704">
    <property type="entry name" value="Glyco_hydro_18"/>
    <property type="match status" value="1"/>
</dbReference>
<gene>
    <name evidence="9" type="ORF">FZEAL_8491</name>
</gene>
<dbReference type="Proteomes" id="UP000635477">
    <property type="component" value="Unassembled WGS sequence"/>
</dbReference>
<dbReference type="InterPro" id="IPR001223">
    <property type="entry name" value="Glyco_hydro18_cat"/>
</dbReference>
<dbReference type="SUPFAM" id="SSF54556">
    <property type="entry name" value="Chitinase insertion domain"/>
    <property type="match status" value="1"/>
</dbReference>
<dbReference type="InterPro" id="IPR053214">
    <property type="entry name" value="LysM12-like"/>
</dbReference>
<dbReference type="InterPro" id="IPR036779">
    <property type="entry name" value="LysM_dom_sf"/>
</dbReference>
<dbReference type="SUPFAM" id="SSF54106">
    <property type="entry name" value="LysM domain"/>
    <property type="match status" value="1"/>
</dbReference>
<keyword evidence="5" id="KW-0378">Hydrolase</keyword>
<reference evidence="9" key="1">
    <citation type="journal article" date="2020" name="BMC Genomics">
        <title>Correction to: Identification and distribution of gene clusters required for synthesis of sphingolipid metabolism inhibitors in diverse species of the filamentous fungus Fusarium.</title>
        <authorList>
            <person name="Kim H.S."/>
            <person name="Lohmar J.M."/>
            <person name="Busman M."/>
            <person name="Brown D.W."/>
            <person name="Naumann T.A."/>
            <person name="Divon H.H."/>
            <person name="Lysoe E."/>
            <person name="Uhlig S."/>
            <person name="Proctor R.H."/>
        </authorList>
    </citation>
    <scope>NUCLEOTIDE SEQUENCE</scope>
    <source>
        <strain evidence="9">NRRL 22465</strain>
    </source>
</reference>
<organism evidence="9 10">
    <name type="scientific">Fusarium zealandicum</name>
    <dbReference type="NCBI Taxonomy" id="1053134"/>
    <lineage>
        <taxon>Eukaryota</taxon>
        <taxon>Fungi</taxon>
        <taxon>Dikarya</taxon>
        <taxon>Ascomycota</taxon>
        <taxon>Pezizomycotina</taxon>
        <taxon>Sordariomycetes</taxon>
        <taxon>Hypocreomycetidae</taxon>
        <taxon>Hypocreales</taxon>
        <taxon>Nectriaceae</taxon>
        <taxon>Fusarium</taxon>
        <taxon>Fusarium staphyleae species complex</taxon>
    </lineage>
</organism>
<evidence type="ECO:0000256" key="1">
    <source>
        <dbReference type="ARBA" id="ARBA00008682"/>
    </source>
</evidence>
<evidence type="ECO:0000256" key="6">
    <source>
        <dbReference type="ARBA" id="ARBA00044955"/>
    </source>
</evidence>
<dbReference type="InterPro" id="IPR011583">
    <property type="entry name" value="Chitinase_II/V-like_cat"/>
</dbReference>
<evidence type="ECO:0000256" key="3">
    <source>
        <dbReference type="ARBA" id="ARBA00022669"/>
    </source>
</evidence>
<feature type="domain" description="LysM" evidence="7">
    <location>
        <begin position="116"/>
        <end position="161"/>
    </location>
</feature>
<dbReference type="SMART" id="SM00636">
    <property type="entry name" value="Glyco_18"/>
    <property type="match status" value="1"/>
</dbReference>
<dbReference type="InterPro" id="IPR036861">
    <property type="entry name" value="Endochitinase-like_sf"/>
</dbReference>
<comment type="caution">
    <text evidence="9">The sequence shown here is derived from an EMBL/GenBank/DDBJ whole genome shotgun (WGS) entry which is preliminary data.</text>
</comment>
<evidence type="ECO:0000313" key="10">
    <source>
        <dbReference type="Proteomes" id="UP000635477"/>
    </source>
</evidence>
<dbReference type="InterPro" id="IPR018392">
    <property type="entry name" value="LysM"/>
</dbReference>
<dbReference type="SUPFAM" id="SSF57016">
    <property type="entry name" value="Plant lectins/antimicrobial peptides"/>
    <property type="match status" value="1"/>
</dbReference>
<dbReference type="PANTHER" id="PTHR47700:SF1">
    <property type="entry name" value="CHITINASE"/>
    <property type="match status" value="1"/>
</dbReference>
<evidence type="ECO:0000256" key="5">
    <source>
        <dbReference type="ARBA" id="ARBA00023295"/>
    </source>
</evidence>
<dbReference type="CDD" id="cd00118">
    <property type="entry name" value="LysM"/>
    <property type="match status" value="2"/>
</dbReference>
<dbReference type="GO" id="GO:0005975">
    <property type="term" value="P:carbohydrate metabolic process"/>
    <property type="evidence" value="ECO:0007669"/>
    <property type="project" value="InterPro"/>
</dbReference>
<keyword evidence="4" id="KW-0843">Virulence</keyword>
<dbReference type="Gene3D" id="3.10.350.10">
    <property type="entry name" value="LysM domain"/>
    <property type="match status" value="1"/>
</dbReference>
<dbReference type="PROSITE" id="PS51910">
    <property type="entry name" value="GH18_2"/>
    <property type="match status" value="1"/>
</dbReference>
<evidence type="ECO:0000313" key="9">
    <source>
        <dbReference type="EMBL" id="KAF4974632.1"/>
    </source>
</evidence>
<dbReference type="GO" id="GO:0008843">
    <property type="term" value="F:endochitinase activity"/>
    <property type="evidence" value="ECO:0007669"/>
    <property type="project" value="UniProtKB-EC"/>
</dbReference>
<keyword evidence="3" id="KW-0147">Chitin-binding</keyword>
<reference evidence="9" key="2">
    <citation type="submission" date="2020-05" db="EMBL/GenBank/DDBJ databases">
        <authorList>
            <person name="Kim H.-S."/>
            <person name="Proctor R.H."/>
            <person name="Brown D.W."/>
        </authorList>
    </citation>
    <scope>NUCLEOTIDE SEQUENCE</scope>
    <source>
        <strain evidence="9">NRRL 22465</strain>
    </source>
</reference>
<name>A0A8H4UED4_9HYPO</name>
<protein>
    <recommendedName>
        <fullName evidence="2">chitinase</fullName>
        <ecNumber evidence="2">3.2.1.14</ecNumber>
    </recommendedName>
</protein>
<evidence type="ECO:0000259" key="7">
    <source>
        <dbReference type="PROSITE" id="PS51782"/>
    </source>
</evidence>
<dbReference type="PANTHER" id="PTHR47700">
    <property type="entry name" value="V CHITINASE, PUTATIVE (AFU_ORTHOLOGUE AFUA_6G13720)-RELATED"/>
    <property type="match status" value="1"/>
</dbReference>
<feature type="domain" description="GH18" evidence="8">
    <location>
        <begin position="300"/>
        <end position="656"/>
    </location>
</feature>
<dbReference type="Pfam" id="PF01476">
    <property type="entry name" value="LysM"/>
    <property type="match status" value="1"/>
</dbReference>
<proteinExistence type="inferred from homology"/>
<dbReference type="Gene3D" id="3.10.50.10">
    <property type="match status" value="1"/>
</dbReference>
<dbReference type="SUPFAM" id="SSF51445">
    <property type="entry name" value="(Trans)glycosidases"/>
    <property type="match status" value="1"/>
</dbReference>
<dbReference type="AlphaFoldDB" id="A0A8H4UED4"/>
<dbReference type="InterPro" id="IPR017853">
    <property type="entry name" value="GH"/>
</dbReference>
<dbReference type="Pfam" id="PF14856">
    <property type="entry name" value="Hce2"/>
    <property type="match status" value="1"/>
</dbReference>
<evidence type="ECO:0000259" key="8">
    <source>
        <dbReference type="PROSITE" id="PS51910"/>
    </source>
</evidence>